<dbReference type="InterPro" id="IPR003593">
    <property type="entry name" value="AAA+_ATPase"/>
</dbReference>
<evidence type="ECO:0000313" key="5">
    <source>
        <dbReference type="EMBL" id="ARJ50165.1"/>
    </source>
</evidence>
<evidence type="ECO:0000256" key="1">
    <source>
        <dbReference type="ARBA" id="ARBA00022741"/>
    </source>
</evidence>
<dbReference type="InterPro" id="IPR027417">
    <property type="entry name" value="P-loop_NTPase"/>
</dbReference>
<dbReference type="PROSITE" id="PS50893">
    <property type="entry name" value="ABC_TRANSPORTER_2"/>
    <property type="match status" value="1"/>
</dbReference>
<name>A0AAC9RSX4_9STAP</name>
<protein>
    <recommendedName>
        <fullName evidence="4">ABC transporter domain-containing protein</fullName>
    </recommendedName>
</protein>
<evidence type="ECO:0000256" key="2">
    <source>
        <dbReference type="ARBA" id="ARBA00022840"/>
    </source>
</evidence>
<dbReference type="EMBL" id="CP020773">
    <property type="protein sequence ID" value="ARJ50165.1"/>
    <property type="molecule type" value="Genomic_DNA"/>
</dbReference>
<sequence length="470" mass="53721">MLKRYLIKGVSDMSVLTLKDIRCEIGGKLLFEADDLTIEEGDVIGLIGKNGAGKTCLLKMLSGQLSDYTGHISGNLLTYFSELCITEDTTQSGGELSISNFLNALRQSVPLYLLDEPTTFLDQQHIKKVVRTIKRSPSSFCIASHDRAFLDAVATKIWLIEQGKITEYHGSFSDYMRERMIQLSQYEHDLKQYQKEKKKIKQSLQMMKEKQNQKKGKPKKMSGSEYRIAGVKTKIGVKQKKHQKRITQQQNRLEQLKQPDRVEDQYDISFLSQLHRLPKRKIIIPSHEAKMGHKSLWHTPTIHLTSGDKLGIIGRNGVGKTTYLNDLVSVLPSTYKICYFRQNYFQYLDPKMTVFETIVEATNGHLSEHHIRTLLALLDFKRDKAFRLVGDLSQGERVKVSLLSLLVAESDILILDEMTNFLDIKAIEAVEKVLAAYSGILIFVSHDQYFVQHLATTILDMDTFKKCRLL</sequence>
<dbReference type="GO" id="GO:0005524">
    <property type="term" value="F:ATP binding"/>
    <property type="evidence" value="ECO:0007669"/>
    <property type="project" value="UniProtKB-KW"/>
</dbReference>
<evidence type="ECO:0000259" key="4">
    <source>
        <dbReference type="PROSITE" id="PS50893"/>
    </source>
</evidence>
<dbReference type="PANTHER" id="PTHR42855:SF2">
    <property type="entry name" value="DRUG RESISTANCE ABC TRANSPORTER,ATP-BINDING PROTEIN"/>
    <property type="match status" value="1"/>
</dbReference>
<feature type="domain" description="ABC transporter" evidence="4">
    <location>
        <begin position="16"/>
        <end position="187"/>
    </location>
</feature>
<proteinExistence type="predicted"/>
<feature type="region of interest" description="Disordered" evidence="3">
    <location>
        <begin position="205"/>
        <end position="224"/>
    </location>
</feature>
<dbReference type="Pfam" id="PF00005">
    <property type="entry name" value="ABC_tran"/>
    <property type="match status" value="2"/>
</dbReference>
<reference evidence="5 6" key="1">
    <citation type="submission" date="2017-04" db="EMBL/GenBank/DDBJ databases">
        <authorList>
            <person name="Veseli I.A."/>
            <person name="Tang C."/>
            <person name="Pombert J.-F."/>
        </authorList>
    </citation>
    <scope>NUCLEOTIDE SEQUENCE [LARGE SCALE GENOMIC DNA]</scope>
    <source>
        <strain evidence="5 6">ATCC 700373</strain>
    </source>
</reference>
<dbReference type="SUPFAM" id="SSF52540">
    <property type="entry name" value="P-loop containing nucleoside triphosphate hydrolases"/>
    <property type="match status" value="2"/>
</dbReference>
<keyword evidence="2" id="KW-0067">ATP-binding</keyword>
<dbReference type="InterPro" id="IPR017871">
    <property type="entry name" value="ABC_transporter-like_CS"/>
</dbReference>
<dbReference type="Gene3D" id="3.40.50.300">
    <property type="entry name" value="P-loop containing nucleotide triphosphate hydrolases"/>
    <property type="match status" value="3"/>
</dbReference>
<dbReference type="InterPro" id="IPR003439">
    <property type="entry name" value="ABC_transporter-like_ATP-bd"/>
</dbReference>
<keyword evidence="1" id="KW-0547">Nucleotide-binding</keyword>
<keyword evidence="6" id="KW-1185">Reference proteome</keyword>
<dbReference type="AlphaFoldDB" id="A0AAC9RSX4"/>
<dbReference type="SMART" id="SM00382">
    <property type="entry name" value="AAA"/>
    <property type="match status" value="2"/>
</dbReference>
<gene>
    <name evidence="5" type="ORF">B5P37_01925</name>
</gene>
<evidence type="ECO:0000313" key="6">
    <source>
        <dbReference type="Proteomes" id="UP000242864"/>
    </source>
</evidence>
<accession>A0AAC9RSX4</accession>
<dbReference type="KEGG" id="slz:B5P37_01925"/>
<dbReference type="CDD" id="cd03221">
    <property type="entry name" value="ABCF_EF-3"/>
    <property type="match status" value="1"/>
</dbReference>
<organism evidence="5 6">
    <name type="scientific">Staphylococcus lutrae</name>
    <dbReference type="NCBI Taxonomy" id="155085"/>
    <lineage>
        <taxon>Bacteria</taxon>
        <taxon>Bacillati</taxon>
        <taxon>Bacillota</taxon>
        <taxon>Bacilli</taxon>
        <taxon>Bacillales</taxon>
        <taxon>Staphylococcaceae</taxon>
        <taxon>Staphylococcus</taxon>
    </lineage>
</organism>
<dbReference type="PROSITE" id="PS00211">
    <property type="entry name" value="ABC_TRANSPORTER_1"/>
    <property type="match status" value="1"/>
</dbReference>
<dbReference type="PANTHER" id="PTHR42855">
    <property type="entry name" value="ABC TRANSPORTER ATP-BINDING SUBUNIT"/>
    <property type="match status" value="1"/>
</dbReference>
<evidence type="ECO:0000256" key="3">
    <source>
        <dbReference type="SAM" id="MobiDB-lite"/>
    </source>
</evidence>
<dbReference type="GO" id="GO:0016887">
    <property type="term" value="F:ATP hydrolysis activity"/>
    <property type="evidence" value="ECO:0007669"/>
    <property type="project" value="InterPro"/>
</dbReference>
<dbReference type="InterPro" id="IPR051309">
    <property type="entry name" value="ABCF_ATPase"/>
</dbReference>
<dbReference type="Proteomes" id="UP000242864">
    <property type="component" value="Chromosome"/>
</dbReference>